<feature type="domain" description="ATP-grasp" evidence="15">
    <location>
        <begin position="110"/>
        <end position="316"/>
    </location>
</feature>
<evidence type="ECO:0000313" key="17">
    <source>
        <dbReference type="Proteomes" id="UP000001412"/>
    </source>
</evidence>
<reference evidence="16 17" key="1">
    <citation type="journal article" date="2003" name="Proc. Natl. Acad. Sci. U.S.A.">
        <title>The genome sequence of Clostridium tetani, the causative agent of tetanus disease.</title>
        <authorList>
            <person name="Brueggemann H."/>
            <person name="Baumer S."/>
            <person name="Fricke W.F."/>
            <person name="Wiezer A."/>
            <person name="Liesegang H."/>
            <person name="Decker I."/>
            <person name="Herzberg C."/>
            <person name="Martinez-Arias R."/>
            <person name="Merkl R."/>
            <person name="Henne A."/>
            <person name="Gottschalk G."/>
        </authorList>
    </citation>
    <scope>NUCLEOTIDE SEQUENCE [LARGE SCALE GENOMIC DNA]</scope>
    <source>
        <strain evidence="17">Massachusetts / E88</strain>
    </source>
</reference>
<keyword evidence="4 13" id="KW-0436">Ligase</keyword>
<dbReference type="NCBIfam" id="TIGR00877">
    <property type="entry name" value="purD"/>
    <property type="match status" value="1"/>
</dbReference>
<evidence type="ECO:0000313" key="16">
    <source>
        <dbReference type="EMBL" id="AAO36468.1"/>
    </source>
</evidence>
<dbReference type="Gene3D" id="3.90.600.10">
    <property type="entry name" value="Phosphoribosylglycinamide synthetase, C-terminal domain"/>
    <property type="match status" value="1"/>
</dbReference>
<protein>
    <recommendedName>
        <fullName evidence="3 13">Phosphoribosylamine--glycine ligase</fullName>
        <ecNumber evidence="3 13">6.3.4.13</ecNumber>
    </recommendedName>
    <alternativeName>
        <fullName evidence="13">GARS</fullName>
    </alternativeName>
    <alternativeName>
        <fullName evidence="11 13">Glycinamide ribonucleotide synthetase</fullName>
    </alternativeName>
    <alternativeName>
        <fullName evidence="12 13">Phosphoribosylglycinamide synthetase</fullName>
    </alternativeName>
</protein>
<dbReference type="InterPro" id="IPR000115">
    <property type="entry name" value="PRibGlycinamide_synth"/>
</dbReference>
<dbReference type="InterPro" id="IPR016185">
    <property type="entry name" value="PreATP-grasp_dom_sf"/>
</dbReference>
<evidence type="ECO:0000256" key="2">
    <source>
        <dbReference type="ARBA" id="ARBA00005174"/>
    </source>
</evidence>
<dbReference type="PANTHER" id="PTHR43472:SF1">
    <property type="entry name" value="PHOSPHORIBOSYLAMINE--GLYCINE LIGASE, CHLOROPLASTIC"/>
    <property type="match status" value="1"/>
</dbReference>
<dbReference type="Gene3D" id="3.40.50.20">
    <property type="match status" value="1"/>
</dbReference>
<comment type="similarity">
    <text evidence="10 13">Belongs to the GARS family.</text>
</comment>
<keyword evidence="7 13" id="KW-0658">Purine biosynthesis</keyword>
<comment type="pathway">
    <text evidence="2 13">Purine metabolism; IMP biosynthesis via de novo pathway; N(1)-(5-phospho-D-ribosyl)glycinamide from 5-phospho-alpha-D-ribose 1-diphosphate: step 2/2.</text>
</comment>
<evidence type="ECO:0000256" key="13">
    <source>
        <dbReference type="HAMAP-Rule" id="MF_00138"/>
    </source>
</evidence>
<gene>
    <name evidence="13" type="primary">purD</name>
    <name evidence="16" type="ordered locus">CTC_01961</name>
</gene>
<evidence type="ECO:0000256" key="1">
    <source>
        <dbReference type="ARBA" id="ARBA00001936"/>
    </source>
</evidence>
<comment type="catalytic activity">
    <reaction evidence="13">
        <text>5-phospho-beta-D-ribosylamine + glycine + ATP = N(1)-(5-phospho-beta-D-ribosyl)glycinamide + ADP + phosphate + H(+)</text>
        <dbReference type="Rhea" id="RHEA:17453"/>
        <dbReference type="ChEBI" id="CHEBI:15378"/>
        <dbReference type="ChEBI" id="CHEBI:30616"/>
        <dbReference type="ChEBI" id="CHEBI:43474"/>
        <dbReference type="ChEBI" id="CHEBI:57305"/>
        <dbReference type="ChEBI" id="CHEBI:58681"/>
        <dbReference type="ChEBI" id="CHEBI:143788"/>
        <dbReference type="ChEBI" id="CHEBI:456216"/>
        <dbReference type="EC" id="6.3.4.13"/>
    </reaction>
</comment>
<comment type="cofactor">
    <cofactor evidence="1">
        <name>Mn(2+)</name>
        <dbReference type="ChEBI" id="CHEBI:29035"/>
    </cofactor>
</comment>
<dbReference type="InterPro" id="IPR011054">
    <property type="entry name" value="Rudment_hybrid_motif"/>
</dbReference>
<dbReference type="InterPro" id="IPR020561">
    <property type="entry name" value="PRibGlycinamid_synth_ATP-grasp"/>
</dbReference>
<dbReference type="SMART" id="SM01210">
    <property type="entry name" value="GARS_C"/>
    <property type="match status" value="1"/>
</dbReference>
<dbReference type="HOGENOM" id="CLU_027420_3_1_9"/>
<evidence type="ECO:0000256" key="10">
    <source>
        <dbReference type="ARBA" id="ARBA00038345"/>
    </source>
</evidence>
<keyword evidence="6 14" id="KW-0547">Nucleotide-binding</keyword>
<evidence type="ECO:0000256" key="7">
    <source>
        <dbReference type="ARBA" id="ARBA00022755"/>
    </source>
</evidence>
<evidence type="ECO:0000256" key="9">
    <source>
        <dbReference type="ARBA" id="ARBA00023211"/>
    </source>
</evidence>
<dbReference type="Gene3D" id="3.30.470.20">
    <property type="entry name" value="ATP-grasp fold, B domain"/>
    <property type="match status" value="1"/>
</dbReference>
<evidence type="ECO:0000256" key="8">
    <source>
        <dbReference type="ARBA" id="ARBA00022840"/>
    </source>
</evidence>
<dbReference type="Pfam" id="PF01071">
    <property type="entry name" value="GARS_A"/>
    <property type="match status" value="1"/>
</dbReference>
<dbReference type="GO" id="GO:0006189">
    <property type="term" value="P:'de novo' IMP biosynthetic process"/>
    <property type="evidence" value="ECO:0007669"/>
    <property type="project" value="UniProtKB-UniRule"/>
</dbReference>
<dbReference type="PROSITE" id="PS50975">
    <property type="entry name" value="ATP_GRASP"/>
    <property type="match status" value="1"/>
</dbReference>
<dbReference type="SUPFAM" id="SSF51246">
    <property type="entry name" value="Rudiment single hybrid motif"/>
    <property type="match status" value="1"/>
</dbReference>
<dbReference type="Pfam" id="PF02843">
    <property type="entry name" value="GARS_C"/>
    <property type="match status" value="1"/>
</dbReference>
<organism evidence="16 17">
    <name type="scientific">Clostridium tetani (strain Massachusetts / E88)</name>
    <dbReference type="NCBI Taxonomy" id="212717"/>
    <lineage>
        <taxon>Bacteria</taxon>
        <taxon>Bacillati</taxon>
        <taxon>Bacillota</taxon>
        <taxon>Clostridia</taxon>
        <taxon>Eubacteriales</taxon>
        <taxon>Clostridiaceae</taxon>
        <taxon>Clostridium</taxon>
    </lineage>
</organism>
<dbReference type="HAMAP" id="MF_00138">
    <property type="entry name" value="GARS"/>
    <property type="match status" value="1"/>
</dbReference>
<dbReference type="Proteomes" id="UP000001412">
    <property type="component" value="Chromosome"/>
</dbReference>
<dbReference type="GO" id="GO:0009113">
    <property type="term" value="P:purine nucleobase biosynthetic process"/>
    <property type="evidence" value="ECO:0007669"/>
    <property type="project" value="InterPro"/>
</dbReference>
<evidence type="ECO:0000256" key="14">
    <source>
        <dbReference type="PROSITE-ProRule" id="PRU00409"/>
    </source>
</evidence>
<dbReference type="EC" id="6.3.4.13" evidence="3 13"/>
<accession>Q892X4</accession>
<dbReference type="InterPro" id="IPR013815">
    <property type="entry name" value="ATP_grasp_subdomain_1"/>
</dbReference>
<proteinExistence type="inferred from homology"/>
<dbReference type="Pfam" id="PF02844">
    <property type="entry name" value="GARS_N"/>
    <property type="match status" value="1"/>
</dbReference>
<dbReference type="STRING" id="212717.CTC_01961"/>
<dbReference type="SMART" id="SM01209">
    <property type="entry name" value="GARS_A"/>
    <property type="match status" value="1"/>
</dbReference>
<dbReference type="EMBL" id="AE015927">
    <property type="protein sequence ID" value="AAO36468.1"/>
    <property type="molecule type" value="Genomic_DNA"/>
</dbReference>
<evidence type="ECO:0000256" key="5">
    <source>
        <dbReference type="ARBA" id="ARBA00022723"/>
    </source>
</evidence>
<dbReference type="GO" id="GO:0046872">
    <property type="term" value="F:metal ion binding"/>
    <property type="evidence" value="ECO:0007669"/>
    <property type="project" value="UniProtKB-KW"/>
</dbReference>
<name>Q892X4_CLOTE</name>
<evidence type="ECO:0000259" key="15">
    <source>
        <dbReference type="PROSITE" id="PS50975"/>
    </source>
</evidence>
<evidence type="ECO:0000256" key="11">
    <source>
        <dbReference type="ARBA" id="ARBA00042242"/>
    </source>
</evidence>
<evidence type="ECO:0000256" key="12">
    <source>
        <dbReference type="ARBA" id="ARBA00042864"/>
    </source>
</evidence>
<keyword evidence="17" id="KW-1185">Reference proteome</keyword>
<keyword evidence="8 14" id="KW-0067">ATP-binding</keyword>
<evidence type="ECO:0000256" key="4">
    <source>
        <dbReference type="ARBA" id="ARBA00022598"/>
    </source>
</evidence>
<dbReference type="InterPro" id="IPR020562">
    <property type="entry name" value="PRibGlycinamide_synth_N"/>
</dbReference>
<dbReference type="UniPathway" id="UPA00074">
    <property type="reaction ID" value="UER00125"/>
</dbReference>
<evidence type="ECO:0000256" key="3">
    <source>
        <dbReference type="ARBA" id="ARBA00013255"/>
    </source>
</evidence>
<keyword evidence="9" id="KW-0464">Manganese</keyword>
<dbReference type="SUPFAM" id="SSF52440">
    <property type="entry name" value="PreATP-grasp domain"/>
    <property type="match status" value="1"/>
</dbReference>
<dbReference type="PANTHER" id="PTHR43472">
    <property type="entry name" value="PHOSPHORIBOSYLAMINE--GLYCINE LIGASE"/>
    <property type="match status" value="1"/>
</dbReference>
<dbReference type="Gene3D" id="3.30.1490.20">
    <property type="entry name" value="ATP-grasp fold, A domain"/>
    <property type="match status" value="1"/>
</dbReference>
<dbReference type="AlphaFoldDB" id="Q892X4"/>
<dbReference type="FunFam" id="3.40.50.20:FF:000006">
    <property type="entry name" value="Phosphoribosylamine--glycine ligase, chloroplastic"/>
    <property type="match status" value="1"/>
</dbReference>
<dbReference type="GO" id="GO:0004637">
    <property type="term" value="F:phosphoribosylamine-glycine ligase activity"/>
    <property type="evidence" value="ECO:0007669"/>
    <property type="project" value="UniProtKB-UniRule"/>
</dbReference>
<dbReference type="InterPro" id="IPR011761">
    <property type="entry name" value="ATP-grasp"/>
</dbReference>
<dbReference type="InterPro" id="IPR020560">
    <property type="entry name" value="PRibGlycinamide_synth_C-dom"/>
</dbReference>
<sequence length="418" mass="46357">MLSLKVLIVGSGGREHAIAWKVSQNPKVEKIYCAPGNGGTALMDKCENIDVEEIDSLVNFAEENTVDLTIVGPEVPLVNGIVDVFKERGLKIFGPSKKAASLEGSKSFSKNFMKKYRVKTAAYEVFYEKDKALDYLKLCSYPIVIKADGLAAGKGVVICEDYSQGEDTITKFMVEDMFGDAGKKVVIEEFLVGVEASILSITDGKVIVPFISSKDHKQIYDEDKGANTGGMGAIAPNPYVTKEVMKDFNENILKPTLKGIKEENFDYKGIIFFGIMITKKGAYLLEYNVRMGDPETQVVLPLMDSDLVELIEASLNNELSSFDLKWKKANSCCIVAASEGYPGKYEKGFKINMPKELNFFVAGGIFKEGNLITNGGRVLCTYAVENNLESSINKAYEEMRKIDFHGMYFRKDIGKLRY</sequence>
<dbReference type="KEGG" id="ctc:CTC_01961"/>
<keyword evidence="5" id="KW-0479">Metal-binding</keyword>
<dbReference type="SUPFAM" id="SSF56059">
    <property type="entry name" value="Glutathione synthetase ATP-binding domain-like"/>
    <property type="match status" value="1"/>
</dbReference>
<dbReference type="InterPro" id="IPR037123">
    <property type="entry name" value="PRibGlycinamide_synth_C_sf"/>
</dbReference>
<evidence type="ECO:0000256" key="6">
    <source>
        <dbReference type="ARBA" id="ARBA00022741"/>
    </source>
</evidence>
<dbReference type="GO" id="GO:0005524">
    <property type="term" value="F:ATP binding"/>
    <property type="evidence" value="ECO:0007669"/>
    <property type="project" value="UniProtKB-UniRule"/>
</dbReference>